<dbReference type="OrthoDB" id="8936120at2759"/>
<dbReference type="GO" id="GO:0006955">
    <property type="term" value="P:immune response"/>
    <property type="evidence" value="ECO:0007669"/>
    <property type="project" value="TreeGrafter"/>
</dbReference>
<dbReference type="SUPFAM" id="SSF48726">
    <property type="entry name" value="Immunoglobulin"/>
    <property type="match status" value="1"/>
</dbReference>
<sequence>MCEHNGFRSAHVRVSDRRGEHGGNCGGERVGERGGHLGRLGHPVGLARHWYQQPVSYSFQPNVKISSSESDSSTTIHCHVHGFYPREVDVKWIKNGRDEIDSEEAPEILPNPDGTYQIRVSVEVTPEEGATYSCHVDHSSLNNEIVVDFKSKHRSAFYILISVTVLGLFLAGLGIFIHKRVKGRKGSRQTVSTVEEDFTS</sequence>
<keyword evidence="4" id="KW-1185">Reference proteome</keyword>
<dbReference type="InterPro" id="IPR003006">
    <property type="entry name" value="Ig/MHC_CS"/>
</dbReference>
<dbReference type="PROSITE" id="PS50835">
    <property type="entry name" value="IG_LIKE"/>
    <property type="match status" value="1"/>
</dbReference>
<gene>
    <name evidence="5" type="primary">LOC108700370</name>
</gene>
<proteinExistence type="predicted"/>
<dbReference type="Pfam" id="PF07654">
    <property type="entry name" value="C1-set"/>
    <property type="match status" value="1"/>
</dbReference>
<name>A0A8J1LM91_XENLA</name>
<dbReference type="SMART" id="SM00407">
    <property type="entry name" value="IGc1"/>
    <property type="match status" value="1"/>
</dbReference>
<dbReference type="PANTHER" id="PTHR16675">
    <property type="entry name" value="MHC CLASS I-RELATED"/>
    <property type="match status" value="1"/>
</dbReference>
<keyword evidence="2" id="KW-1133">Transmembrane helix</keyword>
<evidence type="ECO:0000256" key="1">
    <source>
        <dbReference type="ARBA" id="ARBA00023180"/>
    </source>
</evidence>
<dbReference type="GO" id="GO:0005615">
    <property type="term" value="C:extracellular space"/>
    <property type="evidence" value="ECO:0007669"/>
    <property type="project" value="TreeGrafter"/>
</dbReference>
<dbReference type="InterPro" id="IPR013783">
    <property type="entry name" value="Ig-like_fold"/>
</dbReference>
<evidence type="ECO:0000313" key="4">
    <source>
        <dbReference type="Proteomes" id="UP000186698"/>
    </source>
</evidence>
<dbReference type="InterPro" id="IPR050208">
    <property type="entry name" value="MHC_class-I_related"/>
</dbReference>
<organism evidence="4 5">
    <name type="scientific">Xenopus laevis</name>
    <name type="common">African clawed frog</name>
    <dbReference type="NCBI Taxonomy" id="8355"/>
    <lineage>
        <taxon>Eukaryota</taxon>
        <taxon>Metazoa</taxon>
        <taxon>Chordata</taxon>
        <taxon>Craniata</taxon>
        <taxon>Vertebrata</taxon>
        <taxon>Euteleostomi</taxon>
        <taxon>Amphibia</taxon>
        <taxon>Batrachia</taxon>
        <taxon>Anura</taxon>
        <taxon>Pipoidea</taxon>
        <taxon>Pipidae</taxon>
        <taxon>Xenopodinae</taxon>
        <taxon>Xenopus</taxon>
        <taxon>Xenopus</taxon>
    </lineage>
</organism>
<dbReference type="InterPro" id="IPR007110">
    <property type="entry name" value="Ig-like_dom"/>
</dbReference>
<dbReference type="GO" id="GO:0009897">
    <property type="term" value="C:external side of plasma membrane"/>
    <property type="evidence" value="ECO:0007669"/>
    <property type="project" value="TreeGrafter"/>
</dbReference>
<reference evidence="5" key="1">
    <citation type="submission" date="2025-08" db="UniProtKB">
        <authorList>
            <consortium name="RefSeq"/>
        </authorList>
    </citation>
    <scope>IDENTIFICATION</scope>
    <source>
        <strain evidence="5">J_2021</strain>
        <tissue evidence="5">Erythrocytes</tissue>
    </source>
</reference>
<dbReference type="GeneID" id="108700370"/>
<protein>
    <submittedName>
        <fullName evidence="5">H-2 class II histocompatibility antigen, A beta chain-like</fullName>
    </submittedName>
</protein>
<keyword evidence="1" id="KW-0325">Glycoprotein</keyword>
<dbReference type="InterPro" id="IPR036179">
    <property type="entry name" value="Ig-like_dom_sf"/>
</dbReference>
<evidence type="ECO:0000313" key="5">
    <source>
        <dbReference type="RefSeq" id="XP_041430642.1"/>
    </source>
</evidence>
<dbReference type="AlphaFoldDB" id="A0A8J1LM91"/>
<dbReference type="PROSITE" id="PS00290">
    <property type="entry name" value="IG_MHC"/>
    <property type="match status" value="1"/>
</dbReference>
<feature type="transmembrane region" description="Helical" evidence="2">
    <location>
        <begin position="156"/>
        <end position="178"/>
    </location>
</feature>
<keyword evidence="2" id="KW-0812">Transmembrane</keyword>
<evidence type="ECO:0000259" key="3">
    <source>
        <dbReference type="PROSITE" id="PS50835"/>
    </source>
</evidence>
<accession>A0A8J1LM91</accession>
<keyword evidence="2" id="KW-0472">Membrane</keyword>
<evidence type="ECO:0000256" key="2">
    <source>
        <dbReference type="SAM" id="Phobius"/>
    </source>
</evidence>
<dbReference type="FunFam" id="2.60.40.10:FF:001497">
    <property type="entry name" value="MHC class I antigen"/>
    <property type="match status" value="1"/>
</dbReference>
<feature type="domain" description="Ig-like" evidence="3">
    <location>
        <begin position="61"/>
        <end position="148"/>
    </location>
</feature>
<dbReference type="Proteomes" id="UP000186698">
    <property type="component" value="Chromosome 8S"/>
</dbReference>
<dbReference type="RefSeq" id="XP_041430642.1">
    <property type="nucleotide sequence ID" value="XM_041574708.1"/>
</dbReference>
<dbReference type="KEGG" id="xla:108700370"/>
<dbReference type="InterPro" id="IPR003597">
    <property type="entry name" value="Ig_C1-set"/>
</dbReference>
<dbReference type="PANTHER" id="PTHR16675:SF235">
    <property type="entry name" value="SHKT DOMAIN-CONTAINING PROTEIN"/>
    <property type="match status" value="1"/>
</dbReference>
<dbReference type="Gene3D" id="2.60.40.10">
    <property type="entry name" value="Immunoglobulins"/>
    <property type="match status" value="1"/>
</dbReference>